<dbReference type="RefSeq" id="WP_002731396.1">
    <property type="nucleotide sequence ID" value="NZ_CAHP01000060.1"/>
</dbReference>
<sequence length="88" mass="9850">MTQRPTLTLSQKGDKPRRPFRAPVWSHQLDLKDLKGKRIKLIFSDDTIVIGTLLEADQFTLKVKYGEGDAQVVFFKSALVGFAPFVGA</sequence>
<dbReference type="EMBL" id="CAHP01000060">
    <property type="protein sequence ID" value="CCG43312.1"/>
    <property type="molecule type" value="Genomic_DNA"/>
</dbReference>
<dbReference type="OrthoDB" id="9931732at2"/>
<reference evidence="2 3" key="1">
    <citation type="journal article" date="2012" name="J. Bacteriol.">
        <title>Draft Genome Sequence of the Purple Photosynthetic Bacterium Phaeospirillum molischianum DSM120, a Particularly Versatile Bacterium.</title>
        <authorList>
            <person name="Duquesne K."/>
            <person name="Prima V."/>
            <person name="Ji B."/>
            <person name="Rouy Z."/>
            <person name="Medigue C."/>
            <person name="Talla E."/>
            <person name="Sturgis J.N."/>
        </authorList>
    </citation>
    <scope>NUCLEOTIDE SEQUENCE [LARGE SCALE GENOMIC DNA]</scope>
    <source>
        <strain evidence="3">DSM120</strain>
    </source>
</reference>
<dbReference type="Proteomes" id="UP000004169">
    <property type="component" value="Unassembled WGS sequence"/>
</dbReference>
<accession>H8FY74</accession>
<evidence type="ECO:0000313" key="3">
    <source>
        <dbReference type="Proteomes" id="UP000004169"/>
    </source>
</evidence>
<feature type="compositionally biased region" description="Polar residues" evidence="1">
    <location>
        <begin position="1"/>
        <end position="11"/>
    </location>
</feature>
<organism evidence="2 3">
    <name type="scientific">Magnetospirillum molischianum DSM 120</name>
    <dbReference type="NCBI Taxonomy" id="1150626"/>
    <lineage>
        <taxon>Bacteria</taxon>
        <taxon>Pseudomonadati</taxon>
        <taxon>Pseudomonadota</taxon>
        <taxon>Alphaproteobacteria</taxon>
        <taxon>Rhodospirillales</taxon>
        <taxon>Rhodospirillaceae</taxon>
        <taxon>Magnetospirillum</taxon>
    </lineage>
</organism>
<comment type="caution">
    <text evidence="2">The sequence shown here is derived from an EMBL/GenBank/DDBJ whole genome shotgun (WGS) entry which is preliminary data.</text>
</comment>
<evidence type="ECO:0000313" key="2">
    <source>
        <dbReference type="EMBL" id="CCG43312.1"/>
    </source>
</evidence>
<feature type="region of interest" description="Disordered" evidence="1">
    <location>
        <begin position="1"/>
        <end position="20"/>
    </location>
</feature>
<keyword evidence="3" id="KW-1185">Reference proteome</keyword>
<proteinExistence type="predicted"/>
<evidence type="ECO:0000256" key="1">
    <source>
        <dbReference type="SAM" id="MobiDB-lite"/>
    </source>
</evidence>
<dbReference type="STRING" id="1150626.PHAMO_80103"/>
<dbReference type="AlphaFoldDB" id="H8FY74"/>
<protein>
    <submittedName>
        <fullName evidence="2">Uncharacterized protein</fullName>
    </submittedName>
</protein>
<name>H8FY74_MAGML</name>
<gene>
    <name evidence="2" type="ORF">PHAMO_80103</name>
</gene>